<feature type="region of interest" description="Disordered" evidence="1">
    <location>
        <begin position="146"/>
        <end position="179"/>
    </location>
</feature>
<name>A0A8H5H3P2_9AGAR</name>
<organism evidence="2 3">
    <name type="scientific">Collybiopsis confluens</name>
    <dbReference type="NCBI Taxonomy" id="2823264"/>
    <lineage>
        <taxon>Eukaryota</taxon>
        <taxon>Fungi</taxon>
        <taxon>Dikarya</taxon>
        <taxon>Basidiomycota</taxon>
        <taxon>Agaricomycotina</taxon>
        <taxon>Agaricomycetes</taxon>
        <taxon>Agaricomycetidae</taxon>
        <taxon>Agaricales</taxon>
        <taxon>Marasmiineae</taxon>
        <taxon>Omphalotaceae</taxon>
        <taxon>Collybiopsis</taxon>
    </lineage>
</organism>
<comment type="caution">
    <text evidence="2">The sequence shown here is derived from an EMBL/GenBank/DDBJ whole genome shotgun (WGS) entry which is preliminary data.</text>
</comment>
<keyword evidence="3" id="KW-1185">Reference proteome</keyword>
<evidence type="ECO:0000313" key="2">
    <source>
        <dbReference type="EMBL" id="KAF5375970.1"/>
    </source>
</evidence>
<evidence type="ECO:0000256" key="1">
    <source>
        <dbReference type="SAM" id="MobiDB-lite"/>
    </source>
</evidence>
<dbReference type="EMBL" id="JAACJN010000093">
    <property type="protein sequence ID" value="KAF5375970.1"/>
    <property type="molecule type" value="Genomic_DNA"/>
</dbReference>
<evidence type="ECO:0000313" key="3">
    <source>
        <dbReference type="Proteomes" id="UP000518752"/>
    </source>
</evidence>
<sequence>MAKYTERQSAAIGLMKAYILYWKRRADSEKKEDQKLIDDFGRVGYPEEFAREEIIPVLRGYFGDTNQGESIIATESSSSSESGSDPSSSSSSPSSSSSSSSSSSPSSSSSSSSSSSASPILPAQARFTQEKISLRRKRSRIRYQLERLGQGQSSSDNTCESESTASSASDGELSDGEADADEDMLDECWDLLLAEQQATYIMAFIEKLYSKRYLRPRNKYRRPPGHLRHTLDVWTESQPDQFRENLRIMPIELEATYTKLRKFFVLCKHAARIVLGIA</sequence>
<reference evidence="2 3" key="1">
    <citation type="journal article" date="2020" name="ISME J.">
        <title>Uncovering the hidden diversity of litter-decomposition mechanisms in mushroom-forming fungi.</title>
        <authorList>
            <person name="Floudas D."/>
            <person name="Bentzer J."/>
            <person name="Ahren D."/>
            <person name="Johansson T."/>
            <person name="Persson P."/>
            <person name="Tunlid A."/>
        </authorList>
    </citation>
    <scope>NUCLEOTIDE SEQUENCE [LARGE SCALE GENOMIC DNA]</scope>
    <source>
        <strain evidence="2 3">CBS 406.79</strain>
    </source>
</reference>
<proteinExistence type="predicted"/>
<dbReference type="Proteomes" id="UP000518752">
    <property type="component" value="Unassembled WGS sequence"/>
</dbReference>
<accession>A0A8H5H3P2</accession>
<gene>
    <name evidence="2" type="ORF">D9757_008848</name>
</gene>
<protein>
    <submittedName>
        <fullName evidence="2">Uncharacterized protein</fullName>
    </submittedName>
</protein>
<feature type="compositionally biased region" description="Low complexity" evidence="1">
    <location>
        <begin position="76"/>
        <end position="119"/>
    </location>
</feature>
<feature type="region of interest" description="Disordered" evidence="1">
    <location>
        <begin position="68"/>
        <end position="122"/>
    </location>
</feature>
<feature type="compositionally biased region" description="Low complexity" evidence="1">
    <location>
        <begin position="158"/>
        <end position="169"/>
    </location>
</feature>
<dbReference type="AlphaFoldDB" id="A0A8H5H3P2"/>